<evidence type="ECO:0000313" key="4">
    <source>
        <dbReference type="Proteomes" id="UP000449004"/>
    </source>
</evidence>
<proteinExistence type="predicted"/>
<evidence type="ECO:0000256" key="1">
    <source>
        <dbReference type="SAM" id="Phobius"/>
    </source>
</evidence>
<evidence type="ECO:0000256" key="2">
    <source>
        <dbReference type="SAM" id="SignalP"/>
    </source>
</evidence>
<keyword evidence="1" id="KW-0812">Transmembrane</keyword>
<reference evidence="3 4" key="1">
    <citation type="submission" date="2019-10" db="EMBL/GenBank/DDBJ databases">
        <title>Halotolerant bacteria associated to Saharan-endemic halophytes Stipa tenacissima L. and Atriplex halimus L mitigate salt stress and promote growth of tomato plants.</title>
        <authorList>
            <person name="Dif G."/>
        </authorList>
    </citation>
    <scope>NUCLEOTIDE SEQUENCE [LARGE SCALE GENOMIC DNA]</scope>
    <source>
        <strain evidence="3 4">IS26</strain>
    </source>
</reference>
<feature type="transmembrane region" description="Helical" evidence="1">
    <location>
        <begin position="218"/>
        <end position="248"/>
    </location>
</feature>
<dbReference type="RefSeq" id="WP_152153972.1">
    <property type="nucleotide sequence ID" value="NZ_WELC01000023.1"/>
</dbReference>
<feature type="chain" id="PRO_5031220916" description="Secreted protein" evidence="2">
    <location>
        <begin position="26"/>
        <end position="346"/>
    </location>
</feature>
<name>A0A7V7YDL6_9GAMM</name>
<evidence type="ECO:0008006" key="5">
    <source>
        <dbReference type="Google" id="ProtNLM"/>
    </source>
</evidence>
<dbReference type="EMBL" id="WELC01000023">
    <property type="protein sequence ID" value="KAB7628896.1"/>
    <property type="molecule type" value="Genomic_DNA"/>
</dbReference>
<comment type="caution">
    <text evidence="3">The sequence shown here is derived from an EMBL/GenBank/DDBJ whole genome shotgun (WGS) entry which is preliminary data.</text>
</comment>
<gene>
    <name evidence="3" type="ORF">F9K92_15735</name>
</gene>
<protein>
    <recommendedName>
        <fullName evidence="5">Secreted protein</fullName>
    </recommendedName>
</protein>
<dbReference type="AlphaFoldDB" id="A0A7V7YDL6"/>
<dbReference type="Proteomes" id="UP000449004">
    <property type="component" value="Unassembled WGS sequence"/>
</dbReference>
<keyword evidence="2" id="KW-0732">Signal</keyword>
<accession>A0A7V7YDL6</accession>
<feature type="signal peptide" evidence="2">
    <location>
        <begin position="1"/>
        <end position="25"/>
    </location>
</feature>
<keyword evidence="1" id="KW-1133">Transmembrane helix</keyword>
<organism evidence="3 4">
    <name type="scientific">Stenotrophomonas rhizophila</name>
    <dbReference type="NCBI Taxonomy" id="216778"/>
    <lineage>
        <taxon>Bacteria</taxon>
        <taxon>Pseudomonadati</taxon>
        <taxon>Pseudomonadota</taxon>
        <taxon>Gammaproteobacteria</taxon>
        <taxon>Lysobacterales</taxon>
        <taxon>Lysobacteraceae</taxon>
        <taxon>Stenotrophomonas</taxon>
    </lineage>
</organism>
<sequence>MKRRKFIQSTLAVSAVASISGTAVAAADTRVFGTPTSLTGGTDVNATRMLLPLSRSGMPAAGWDHWSKLSAAAVDMFSDEKKRSLFNTNPSRYLSTLGFDTSKETLDAPSLALLVALSDRDVQDAAKRGDYTQMLSYLQASGSLARPKEDVLTMKMQQALQSNKDMIRSVMDLAGDEYPDAETVLAFIKATDKPPTTADLAALASVAELLRTAPGQAVVGAAVIVIAAVDAVVGVTVAVAAFTMVAVANKVLVAGNQLPAYNHVFNGQLSRLDGDICDSCDVAHRAASILGAPGLYDEHAKLVIKNEVRSFLRAMRNVGLVTYDEDAFETIVEATYIYGMRSISAE</sequence>
<evidence type="ECO:0000313" key="3">
    <source>
        <dbReference type="EMBL" id="KAB7628896.1"/>
    </source>
</evidence>
<keyword evidence="1" id="KW-0472">Membrane</keyword>